<proteinExistence type="inferred from homology"/>
<accession>W9W7L9</accession>
<dbReference type="eggNOG" id="KOG2918">
    <property type="taxonomic scope" value="Eukaryota"/>
</dbReference>
<comment type="catalytic activity">
    <reaction evidence="1">
        <text>7-[(3S)-3-amino-3-carboxypropyl]wyosine(37) in tRNA(Phe) + S-adenosyl-L-methionine = 7-[(3S)-(3-amino-3-methoxycarbonyl)propyl]wyosine(37) in tRNA(Phe) + S-adenosyl-L-homocysteine</text>
        <dbReference type="Rhea" id="RHEA:36903"/>
        <dbReference type="Rhea" id="RHEA-COMP:10379"/>
        <dbReference type="Rhea" id="RHEA-COMP:11844"/>
        <dbReference type="ChEBI" id="CHEBI:57856"/>
        <dbReference type="ChEBI" id="CHEBI:59789"/>
        <dbReference type="ChEBI" id="CHEBI:73543"/>
        <dbReference type="ChEBI" id="CHEBI:74275"/>
        <dbReference type="EC" id="2.1.1.290"/>
    </reaction>
</comment>
<dbReference type="InterPro" id="IPR041667">
    <property type="entry name" value="Cupin_8"/>
</dbReference>
<dbReference type="Pfam" id="PF13418">
    <property type="entry name" value="Beta-prop_TYW4"/>
    <property type="match status" value="1"/>
</dbReference>
<feature type="region of interest" description="Disordered" evidence="14">
    <location>
        <begin position="1027"/>
        <end position="1048"/>
    </location>
</feature>
<dbReference type="InterPro" id="IPR015915">
    <property type="entry name" value="Kelch-typ_b-propeller"/>
</dbReference>
<dbReference type="HOGENOM" id="CLU_002761_1_0_1"/>
<dbReference type="Gene3D" id="2.120.10.80">
    <property type="entry name" value="Kelch-type beta propeller"/>
    <property type="match status" value="1"/>
</dbReference>
<dbReference type="Proteomes" id="UP000019473">
    <property type="component" value="Unassembled WGS sequence"/>
</dbReference>
<evidence type="ECO:0000256" key="14">
    <source>
        <dbReference type="SAM" id="MobiDB-lite"/>
    </source>
</evidence>
<dbReference type="EC" id="2.3.1.231" evidence="4"/>
<evidence type="ECO:0000256" key="5">
    <source>
        <dbReference type="ARBA" id="ARBA00012779"/>
    </source>
</evidence>
<evidence type="ECO:0000313" key="16">
    <source>
        <dbReference type="EMBL" id="EXJ63953.1"/>
    </source>
</evidence>
<dbReference type="GeneID" id="19174905"/>
<evidence type="ECO:0000256" key="2">
    <source>
        <dbReference type="ARBA" id="ARBA00004797"/>
    </source>
</evidence>
<organism evidence="16 17">
    <name type="scientific">Cladophialophora yegresii CBS 114405</name>
    <dbReference type="NCBI Taxonomy" id="1182544"/>
    <lineage>
        <taxon>Eukaryota</taxon>
        <taxon>Fungi</taxon>
        <taxon>Dikarya</taxon>
        <taxon>Ascomycota</taxon>
        <taxon>Pezizomycotina</taxon>
        <taxon>Eurotiomycetes</taxon>
        <taxon>Chaetothyriomycetidae</taxon>
        <taxon>Chaetothyriales</taxon>
        <taxon>Herpotrichiellaceae</taxon>
        <taxon>Cladophialophora</taxon>
    </lineage>
</organism>
<evidence type="ECO:0000256" key="4">
    <source>
        <dbReference type="ARBA" id="ARBA00012155"/>
    </source>
</evidence>
<keyword evidence="17" id="KW-1185">Reference proteome</keyword>
<dbReference type="GO" id="GO:0030488">
    <property type="term" value="P:tRNA methylation"/>
    <property type="evidence" value="ECO:0007669"/>
    <property type="project" value="TreeGrafter"/>
</dbReference>
<evidence type="ECO:0000256" key="6">
    <source>
        <dbReference type="ARBA" id="ARBA00018045"/>
    </source>
</evidence>
<dbReference type="SUPFAM" id="SSF117281">
    <property type="entry name" value="Kelch motif"/>
    <property type="match status" value="1"/>
</dbReference>
<sequence length="1147" mass="127823">MILSSDSHGEDHVVEALPVKNNGTKHVDDAMPLERNAGLIMAGRVVLTGHGKTNNATTALKASTERLYLSRPHFYKSFVKDVQRATPAIHRGYWLRMRAVSWVVRNFLEHAAAERKVIINLGCGYDPLPFRWLAQKGGLCSETKFIDVDYELLIEAKRDIIIHRPEMRDLLHETASGINGIDSSVALDSEEYAAIGCDLRNIRRLERLLKSVVDLEQASVLCIAEDSTSFMPVKAADALIWWCAGLSSDVTFCLVEPSSPDQPDNPFTRKMTDHYKGLGTPLNSIFEYPYDRAQIQRFSNAGYAHIDHQSLWELWADPRFLSPSQRMKLDHVEPFDDWEEFALWASHYCLVVARNGNQPVLPSKVHMARRDSISSDASDISARTSSPCNPDSEHFAFRHYGDPGDLCRRHHGSAYPIPDQDAIAIFGGKGSNSYLSTSAVCRPRHLNDETPVVLPPEVGARSCHMMISLNNGDNMLVGGRRSPSQPLKDCWLQKGNTWYRIHDLPEGRYRHRLVPVTLPGNVFGAVCFGGKVSPTKVAVDVLLWEPLNGWQVLRIFGSDPRPRFGPNFVCLGFNHGLLFGGMRQDGVICQGFWRWRLVIRDNEVLALRFRPSHALDTSIGSYQYFARFAASYGFVQDYLLIIGGIARGGCIPRTYEVLSLTGTFSTWHDEERKEPSFRVNTIEATRSPDCPRPFLIGHSTRPTQTGAYVILGGGATCFNFGDYFNRGIWVLYEKEAGLSADWIIVPSQASKLPPVHSDWDYTGARRKEGIRVDPTSLTGPQEFNNAVRLSQPLLMRGLDCGPAARFWSSPSLGNVLLDEFYLEQDITPGTSPTNANQAWTQFLDEAGISSSILNLPPPNAKIKSCALSSGKADKAQLANLFRLPTELSSIDRLITSVQLQISRRTCHQLRYSATGTIIFHQLGTRKVLLSPPFNQHKLGYAPGSHISDLNILCDPTLLQEHSFYTIPGTSTHVAMMQPGDALYIPPFWSRASVVLRGPNRTIGPQQIRTDIEGSSPAATEPLSTLIGGRHAVTDNETPPSSNGKSDHQLNPLDITFKVSFRMLPRSALTTTRDENWSAELKAYEDSRRDLEAVMKRFTSCFGKSVGEPATFEGQPGADMLLEHIPKDVAKVYLQRLGKELLMKAEEL</sequence>
<dbReference type="UniPathway" id="UPA00375"/>
<dbReference type="EMBL" id="AMGW01000001">
    <property type="protein sequence ID" value="EXJ63953.1"/>
    <property type="molecule type" value="Genomic_DNA"/>
</dbReference>
<comment type="catalytic activity">
    <reaction evidence="13">
        <text>7-[(3S)-(3-amino-3-methoxycarbonyl)propyl]wyosine(37) in tRNA(Phe) + S-adenosyl-L-methionine + CO2 = wybutosine(37) in tRNA(Phe) + S-adenosyl-L-homocysteine + 2 H(+)</text>
        <dbReference type="Rhea" id="RHEA:37119"/>
        <dbReference type="Rhea" id="RHEA-COMP:11844"/>
        <dbReference type="Rhea" id="RHEA-COMP:11847"/>
        <dbReference type="ChEBI" id="CHEBI:15378"/>
        <dbReference type="ChEBI" id="CHEBI:16526"/>
        <dbReference type="ChEBI" id="CHEBI:57856"/>
        <dbReference type="ChEBI" id="CHEBI:59789"/>
        <dbReference type="ChEBI" id="CHEBI:73544"/>
        <dbReference type="ChEBI" id="CHEBI:74275"/>
        <dbReference type="EC" id="2.3.1.231"/>
    </reaction>
</comment>
<keyword evidence="7" id="KW-0489">Methyltransferase</keyword>
<dbReference type="GO" id="GO:0031591">
    <property type="term" value="P:wybutosine biosynthetic process"/>
    <property type="evidence" value="ECO:0007669"/>
    <property type="project" value="TreeGrafter"/>
</dbReference>
<reference evidence="16 17" key="1">
    <citation type="submission" date="2013-03" db="EMBL/GenBank/DDBJ databases">
        <title>The Genome Sequence of Cladophialophora yegresii CBS 114405.</title>
        <authorList>
            <consortium name="The Broad Institute Genomics Platform"/>
            <person name="Cuomo C."/>
            <person name="de Hoog S."/>
            <person name="Gorbushina A."/>
            <person name="Walker B."/>
            <person name="Young S.K."/>
            <person name="Zeng Q."/>
            <person name="Gargeya S."/>
            <person name="Fitzgerald M."/>
            <person name="Haas B."/>
            <person name="Abouelleil A."/>
            <person name="Allen A.W."/>
            <person name="Alvarado L."/>
            <person name="Arachchi H.M."/>
            <person name="Berlin A.M."/>
            <person name="Chapman S.B."/>
            <person name="Gainer-Dewar J."/>
            <person name="Goldberg J."/>
            <person name="Griggs A."/>
            <person name="Gujja S."/>
            <person name="Hansen M."/>
            <person name="Howarth C."/>
            <person name="Imamovic A."/>
            <person name="Ireland A."/>
            <person name="Larimer J."/>
            <person name="McCowan C."/>
            <person name="Murphy C."/>
            <person name="Pearson M."/>
            <person name="Poon T.W."/>
            <person name="Priest M."/>
            <person name="Roberts A."/>
            <person name="Saif S."/>
            <person name="Shea T."/>
            <person name="Sisk P."/>
            <person name="Sykes S."/>
            <person name="Wortman J."/>
            <person name="Nusbaum C."/>
            <person name="Birren B."/>
        </authorList>
    </citation>
    <scope>NUCLEOTIDE SEQUENCE [LARGE SCALE GENOMIC DNA]</scope>
    <source>
        <strain evidence="16 17">CBS 114405</strain>
    </source>
</reference>
<dbReference type="PANTHER" id="PTHR46529">
    <property type="entry name" value="TRNA WYBUTOSINE-SYNTHESIZING PROTEIN 4"/>
    <property type="match status" value="1"/>
</dbReference>
<evidence type="ECO:0000313" key="17">
    <source>
        <dbReference type="Proteomes" id="UP000019473"/>
    </source>
</evidence>
<keyword evidence="8" id="KW-0808">Transferase</keyword>
<keyword evidence="10" id="KW-0819">tRNA processing</keyword>
<dbReference type="Gene3D" id="2.60.120.650">
    <property type="entry name" value="Cupin"/>
    <property type="match status" value="1"/>
</dbReference>
<comment type="similarity">
    <text evidence="3">Belongs to the methyltransferase superfamily. LCMT family.</text>
</comment>
<dbReference type="Pfam" id="PF13621">
    <property type="entry name" value="Cupin_8"/>
    <property type="match status" value="1"/>
</dbReference>
<evidence type="ECO:0000256" key="3">
    <source>
        <dbReference type="ARBA" id="ARBA00010703"/>
    </source>
</evidence>
<dbReference type="VEuPathDB" id="FungiDB:A1O7_00288"/>
<dbReference type="Pfam" id="PF04072">
    <property type="entry name" value="LCM"/>
    <property type="match status" value="1"/>
</dbReference>
<evidence type="ECO:0000256" key="1">
    <source>
        <dbReference type="ARBA" id="ARBA00001806"/>
    </source>
</evidence>
<evidence type="ECO:0000256" key="8">
    <source>
        <dbReference type="ARBA" id="ARBA00022679"/>
    </source>
</evidence>
<dbReference type="GO" id="GO:0008175">
    <property type="term" value="F:tRNA methyltransferase activity"/>
    <property type="evidence" value="ECO:0007669"/>
    <property type="project" value="TreeGrafter"/>
</dbReference>
<keyword evidence="9" id="KW-0949">S-adenosyl-L-methionine</keyword>
<dbReference type="STRING" id="1182544.W9W7L9"/>
<feature type="domain" description="Cupin-like" evidence="15">
    <location>
        <begin position="872"/>
        <end position="988"/>
    </location>
</feature>
<dbReference type="InterPro" id="IPR029063">
    <property type="entry name" value="SAM-dependent_MTases_sf"/>
</dbReference>
<evidence type="ECO:0000256" key="7">
    <source>
        <dbReference type="ARBA" id="ARBA00022603"/>
    </source>
</evidence>
<dbReference type="InterPro" id="IPR007213">
    <property type="entry name" value="Ppm1/Ppm2/Tcmp"/>
</dbReference>
<dbReference type="SUPFAM" id="SSF51197">
    <property type="entry name" value="Clavaminate synthase-like"/>
    <property type="match status" value="1"/>
</dbReference>
<evidence type="ECO:0000256" key="12">
    <source>
        <dbReference type="ARBA" id="ARBA00030847"/>
    </source>
</evidence>
<evidence type="ECO:0000256" key="9">
    <source>
        <dbReference type="ARBA" id="ARBA00022691"/>
    </source>
</evidence>
<evidence type="ECO:0000256" key="11">
    <source>
        <dbReference type="ARBA" id="ARBA00029750"/>
    </source>
</evidence>
<dbReference type="RefSeq" id="XP_007752520.1">
    <property type="nucleotide sequence ID" value="XM_007754330.1"/>
</dbReference>
<protein>
    <recommendedName>
        <fullName evidence="6">tRNA wybutosine-synthesizing protein 4</fullName>
        <ecNumber evidence="5">2.1.1.290</ecNumber>
        <ecNumber evidence="4">2.3.1.231</ecNumber>
    </recommendedName>
    <alternativeName>
        <fullName evidence="12">tRNA(Phe) (7-(3-amino-3-(methoxycarbonyl)propyl)wyosine(37)-N)-methoxycarbonyltransferase</fullName>
    </alternativeName>
    <alternativeName>
        <fullName evidence="11">tRNA(Phe) (7-(3-amino-3-carboxypropyl)wyosine(37)-O)-methyltransferase</fullName>
    </alternativeName>
</protein>
<dbReference type="AlphaFoldDB" id="W9W7L9"/>
<evidence type="ECO:0000256" key="13">
    <source>
        <dbReference type="ARBA" id="ARBA00049250"/>
    </source>
</evidence>
<name>W9W7L9_9EURO</name>
<dbReference type="Gene3D" id="3.40.50.150">
    <property type="entry name" value="Vaccinia Virus protein VP39"/>
    <property type="match status" value="1"/>
</dbReference>
<dbReference type="SUPFAM" id="SSF53335">
    <property type="entry name" value="S-adenosyl-L-methionine-dependent methyltransferases"/>
    <property type="match status" value="1"/>
</dbReference>
<evidence type="ECO:0000256" key="10">
    <source>
        <dbReference type="ARBA" id="ARBA00022694"/>
    </source>
</evidence>
<dbReference type="EC" id="2.1.1.290" evidence="5"/>
<comment type="caution">
    <text evidence="16">The sequence shown here is derived from an EMBL/GenBank/DDBJ whole genome shotgun (WGS) entry which is preliminary data.</text>
</comment>
<comment type="pathway">
    <text evidence="2">tRNA modification; wybutosine-tRNA(Phe) biosynthesis.</text>
</comment>
<gene>
    <name evidence="16" type="ORF">A1O7_00288</name>
</gene>
<feature type="compositionally biased region" description="Polar residues" evidence="14">
    <location>
        <begin position="1034"/>
        <end position="1043"/>
    </location>
</feature>
<dbReference type="OrthoDB" id="47172at2759"/>
<dbReference type="PANTHER" id="PTHR46529:SF1">
    <property type="entry name" value="TRNA WYBUTOSINE-SYNTHESIZING PROTEIN 4"/>
    <property type="match status" value="1"/>
</dbReference>
<evidence type="ECO:0000259" key="15">
    <source>
        <dbReference type="Pfam" id="PF13621"/>
    </source>
</evidence>